<name>B9R8K2_RICCO</name>
<dbReference type="EMBL" id="EQ973772">
    <property type="protein sequence ID" value="EEF52832.1"/>
    <property type="molecule type" value="Genomic_DNA"/>
</dbReference>
<dbReference type="OrthoDB" id="1701699at2759"/>
<evidence type="ECO:0000313" key="3">
    <source>
        <dbReference type="Proteomes" id="UP000008311"/>
    </source>
</evidence>
<dbReference type="eggNOG" id="ENOG502QUY1">
    <property type="taxonomic scope" value="Eukaryota"/>
</dbReference>
<dbReference type="InterPro" id="IPR004320">
    <property type="entry name" value="BPS1_pln"/>
</dbReference>
<feature type="coiled-coil region" evidence="1">
    <location>
        <begin position="241"/>
        <end position="268"/>
    </location>
</feature>
<dbReference type="GO" id="GO:0048364">
    <property type="term" value="P:root development"/>
    <property type="evidence" value="ECO:0007669"/>
    <property type="project" value="InterPro"/>
</dbReference>
<protein>
    <submittedName>
        <fullName evidence="2">Uncharacterized protein</fullName>
    </submittedName>
</protein>
<keyword evidence="3" id="KW-1185">Reference proteome</keyword>
<reference evidence="3" key="1">
    <citation type="journal article" date="2010" name="Nat. Biotechnol.">
        <title>Draft genome sequence of the oilseed species Ricinus communis.</title>
        <authorList>
            <person name="Chan A.P."/>
            <person name="Crabtree J."/>
            <person name="Zhao Q."/>
            <person name="Lorenzi H."/>
            <person name="Orvis J."/>
            <person name="Puiu D."/>
            <person name="Melake-Berhan A."/>
            <person name="Jones K.M."/>
            <person name="Redman J."/>
            <person name="Chen G."/>
            <person name="Cahoon E.B."/>
            <person name="Gedil M."/>
            <person name="Stanke M."/>
            <person name="Haas B.J."/>
            <person name="Wortman J.R."/>
            <person name="Fraser-Liggett C.M."/>
            <person name="Ravel J."/>
            <person name="Rabinowicz P.D."/>
        </authorList>
    </citation>
    <scope>NUCLEOTIDE SEQUENCE [LARGE SCALE GENOMIC DNA]</scope>
    <source>
        <strain evidence="3">cv. Hale</strain>
    </source>
</reference>
<sequence length="282" mass="31935">MDSFSRPACHLRSSSLPSKNHPLAASVEEQLVRLRASGSLCQKLGGLKDLYERVDDLFQLPLIQQALSHEYQDKCVDDLLDGSLRLLDVYSTTRDVFSQMKECIQELESSLRRKRTVESSLENEVKAYMTSRKRLNKVISKCFGNLKRMEKNATALPSEKKSDLTAAVSMLKEVEEISIVVLESLLSFVSPPKTRTRSTGWNAVTKLFQSGRVSCEDANEVEKMDAELIVLIGRKFSLVNMQNALKGLEALESSIQEMEEELECVYRRLLKSRVSLLNMLNH</sequence>
<dbReference type="GO" id="GO:0048367">
    <property type="term" value="P:shoot system development"/>
    <property type="evidence" value="ECO:0007669"/>
    <property type="project" value="InterPro"/>
</dbReference>
<evidence type="ECO:0000256" key="1">
    <source>
        <dbReference type="SAM" id="Coils"/>
    </source>
</evidence>
<dbReference type="InParanoid" id="B9R8K2"/>
<dbReference type="Pfam" id="PF03087">
    <property type="entry name" value="BPS1"/>
    <property type="match status" value="1"/>
</dbReference>
<keyword evidence="1" id="KW-0175">Coiled coil</keyword>
<accession>B9R8K2</accession>
<organism evidence="2 3">
    <name type="scientific">Ricinus communis</name>
    <name type="common">Castor bean</name>
    <dbReference type="NCBI Taxonomy" id="3988"/>
    <lineage>
        <taxon>Eukaryota</taxon>
        <taxon>Viridiplantae</taxon>
        <taxon>Streptophyta</taxon>
        <taxon>Embryophyta</taxon>
        <taxon>Tracheophyta</taxon>
        <taxon>Spermatophyta</taxon>
        <taxon>Magnoliopsida</taxon>
        <taxon>eudicotyledons</taxon>
        <taxon>Gunneridae</taxon>
        <taxon>Pentapetalae</taxon>
        <taxon>rosids</taxon>
        <taxon>fabids</taxon>
        <taxon>Malpighiales</taxon>
        <taxon>Euphorbiaceae</taxon>
        <taxon>Acalyphoideae</taxon>
        <taxon>Acalypheae</taxon>
        <taxon>Ricinus</taxon>
    </lineage>
</organism>
<dbReference type="KEGG" id="rcu:8267882"/>
<dbReference type="STRING" id="3988.B9R8K2"/>
<dbReference type="AlphaFoldDB" id="B9R8K2"/>
<dbReference type="Proteomes" id="UP000008311">
    <property type="component" value="Unassembled WGS sequence"/>
</dbReference>
<dbReference type="PANTHER" id="PTHR33070">
    <property type="entry name" value="OS06G0725500 PROTEIN"/>
    <property type="match status" value="1"/>
</dbReference>
<dbReference type="PANTHER" id="PTHR33070:SF115">
    <property type="entry name" value="T23E18.15"/>
    <property type="match status" value="1"/>
</dbReference>
<gene>
    <name evidence="2" type="ORF">RCOM_1600500</name>
</gene>
<proteinExistence type="predicted"/>
<evidence type="ECO:0000313" key="2">
    <source>
        <dbReference type="EMBL" id="EEF52832.1"/>
    </source>
</evidence>